<accession>A0ABW5HT49</accession>
<proteinExistence type="predicted"/>
<keyword evidence="2" id="KW-1185">Reference proteome</keyword>
<sequence length="80" mass="8601">MNSAALGDARPSTFGETMRVPLAGPHAAVDLLLDDAGIAHLYPTSMEGLRDTHGIDVPHARQRCCTNSCRSRSQPNRSID</sequence>
<comment type="caution">
    <text evidence="1">The sequence shown here is derived from an EMBL/GenBank/DDBJ whole genome shotgun (WGS) entry which is preliminary data.</text>
</comment>
<name>A0ABW5HT49_9PSEU</name>
<reference evidence="2" key="1">
    <citation type="journal article" date="2019" name="Int. J. Syst. Evol. Microbiol.">
        <title>The Global Catalogue of Microorganisms (GCM) 10K type strain sequencing project: providing services to taxonomists for standard genome sequencing and annotation.</title>
        <authorList>
            <consortium name="The Broad Institute Genomics Platform"/>
            <consortium name="The Broad Institute Genome Sequencing Center for Infectious Disease"/>
            <person name="Wu L."/>
            <person name="Ma J."/>
        </authorList>
    </citation>
    <scope>NUCLEOTIDE SEQUENCE [LARGE SCALE GENOMIC DNA]</scope>
    <source>
        <strain evidence="2">CGMCC 4.7638</strain>
    </source>
</reference>
<protein>
    <submittedName>
        <fullName evidence="1">Uncharacterized protein</fullName>
    </submittedName>
</protein>
<organism evidence="1 2">
    <name type="scientific">Amycolatopsis albidoflavus</name>
    <dbReference type="NCBI Taxonomy" id="102226"/>
    <lineage>
        <taxon>Bacteria</taxon>
        <taxon>Bacillati</taxon>
        <taxon>Actinomycetota</taxon>
        <taxon>Actinomycetes</taxon>
        <taxon>Pseudonocardiales</taxon>
        <taxon>Pseudonocardiaceae</taxon>
        <taxon>Amycolatopsis</taxon>
    </lineage>
</organism>
<gene>
    <name evidence="1" type="ORF">ACFSUT_07395</name>
</gene>
<evidence type="ECO:0000313" key="2">
    <source>
        <dbReference type="Proteomes" id="UP001597542"/>
    </source>
</evidence>
<dbReference type="EMBL" id="JBHUKQ010000006">
    <property type="protein sequence ID" value="MFD2480091.1"/>
    <property type="molecule type" value="Genomic_DNA"/>
</dbReference>
<dbReference type="RefSeq" id="WP_344286618.1">
    <property type="nucleotide sequence ID" value="NZ_BAAAHV010000027.1"/>
</dbReference>
<evidence type="ECO:0000313" key="1">
    <source>
        <dbReference type="EMBL" id="MFD2480091.1"/>
    </source>
</evidence>
<dbReference type="Proteomes" id="UP001597542">
    <property type="component" value="Unassembled WGS sequence"/>
</dbReference>